<accession>A0AC61QM48</accession>
<gene>
    <name evidence="1" type="ORF">E5358_13140</name>
</gene>
<organism evidence="1 2">
    <name type="scientific">Palleniella muris</name>
    <dbReference type="NCBI Taxonomy" id="3038145"/>
    <lineage>
        <taxon>Bacteria</taxon>
        <taxon>Pseudomonadati</taxon>
        <taxon>Bacteroidota</taxon>
        <taxon>Bacteroidia</taxon>
        <taxon>Bacteroidales</taxon>
        <taxon>Prevotellaceae</taxon>
        <taxon>Palleniella</taxon>
    </lineage>
</organism>
<sequence length="780" mass="84875">MGLHYAFARIAPDVSDKHHCPINATLDVEASECDDNVVLRASMPVTWECVSAPSDEAKNQLTISNVADNDGVVEVTGFTIHRQYVFRATAEDGCHEETTVNFGTAKPYNPNPQENGEIYLVNTDAMPDYKLSDKMGGGIILGPSTTDNPDRILTAKLSDYATLGAGVDLAANAGIIGVRTTNQNRNLADGFNGKFRVGFVVSSGVNVLDADALKFMNIMLLNDGVEVHRAVVKQENAVDASLIGTDNEQKYRITIEVDQPDINFDEVVLFSSGVLSARLSALKIYHVFVESTEYSQSQDPYYGSTVVSTTSTGASYDWSQSGEFKLVSISSGTLGWSALIDDDLNTCVELPTGVNVAGAQLLAVNVGRTASPRQQLTVVMGELDIARLLGANVTDVIKAETYLDGVLQEEINSWHVLGANVLKIKENHNYMSFTPNVPFNQIVLKFGSGASVLENQKIYGLVIRDDSNNDGIPDIIDPHPYPCDVTPELVLDENYDLDKDGKQYSKANLYFQRKFVADKWNSLIMPVDLTAEQFAQAFGADAKLSEIEKIAGKTDGNGNVVIRFKDANPHLNGLKKNVPYIINISGKEIDKKLNMYTSGDALINGNNHAVAADDPKHTPSETFTGTIFVVTSGGVDYNTGDGYKDYTGIVSVGVANDGNVPEEIIKTPIVFKGSFASKQLLKAGDYIFNNGDMYHLTKDTHWMRGYRCWFTSADDGKPLPTKMTFSLVDDMGNVTAIDSIDGEDVSTDAAVYNINGQKVNGDAMLHRGIYIKNGKKFVVK</sequence>
<comment type="caution">
    <text evidence="1">The sequence shown here is derived from an EMBL/GenBank/DDBJ whole genome shotgun (WGS) entry which is preliminary data.</text>
</comment>
<dbReference type="EMBL" id="SRZC01000027">
    <property type="protein sequence ID" value="TGX80297.1"/>
    <property type="molecule type" value="Genomic_DNA"/>
</dbReference>
<protein>
    <submittedName>
        <fullName evidence="1">Uncharacterized protein</fullName>
    </submittedName>
</protein>
<evidence type="ECO:0000313" key="1">
    <source>
        <dbReference type="EMBL" id="TGX80297.1"/>
    </source>
</evidence>
<reference evidence="1" key="1">
    <citation type="submission" date="2019-04" db="EMBL/GenBank/DDBJ databases">
        <title>Microbes associate with the intestines of laboratory mice.</title>
        <authorList>
            <person name="Navarre W."/>
            <person name="Wong E."/>
            <person name="Huang K."/>
            <person name="Tropini C."/>
            <person name="Ng K."/>
            <person name="Yu B."/>
        </authorList>
    </citation>
    <scope>NUCLEOTIDE SEQUENCE</scope>
    <source>
        <strain evidence="1">NM73_A23</strain>
    </source>
</reference>
<proteinExistence type="predicted"/>
<keyword evidence="2" id="KW-1185">Reference proteome</keyword>
<dbReference type="Proteomes" id="UP000308886">
    <property type="component" value="Unassembled WGS sequence"/>
</dbReference>
<name>A0AC61QM48_9BACT</name>
<evidence type="ECO:0000313" key="2">
    <source>
        <dbReference type="Proteomes" id="UP000308886"/>
    </source>
</evidence>